<feature type="transmembrane region" description="Helical" evidence="2">
    <location>
        <begin position="228"/>
        <end position="248"/>
    </location>
</feature>
<evidence type="ECO:0000313" key="5">
    <source>
        <dbReference type="Proteomes" id="UP000011715"/>
    </source>
</evidence>
<name>A0A0C4DT86_MAGP6</name>
<reference evidence="3" key="3">
    <citation type="submission" date="2011-03" db="EMBL/GenBank/DDBJ databases">
        <title>Annotation of Magnaporthe poae ATCC 64411.</title>
        <authorList>
            <person name="Ma L.-J."/>
            <person name="Dead R."/>
            <person name="Young S.K."/>
            <person name="Zeng Q."/>
            <person name="Gargeya S."/>
            <person name="Fitzgerald M."/>
            <person name="Haas B."/>
            <person name="Abouelleil A."/>
            <person name="Alvarado L."/>
            <person name="Arachchi H.M."/>
            <person name="Berlin A."/>
            <person name="Brown A."/>
            <person name="Chapman S.B."/>
            <person name="Chen Z."/>
            <person name="Dunbar C."/>
            <person name="Freedman E."/>
            <person name="Gearin G."/>
            <person name="Gellesch M."/>
            <person name="Goldberg J."/>
            <person name="Griggs A."/>
            <person name="Gujja S."/>
            <person name="Heiman D."/>
            <person name="Howarth C."/>
            <person name="Larson L."/>
            <person name="Lui A."/>
            <person name="MacDonald P.J.P."/>
            <person name="Mehta T."/>
            <person name="Montmayeur A."/>
            <person name="Murphy C."/>
            <person name="Neiman D."/>
            <person name="Pearson M."/>
            <person name="Priest M."/>
            <person name="Roberts A."/>
            <person name="Saif S."/>
            <person name="Shea T."/>
            <person name="Shenoy N."/>
            <person name="Sisk P."/>
            <person name="Stolte C."/>
            <person name="Sykes S."/>
            <person name="Yandava C."/>
            <person name="Wortman J."/>
            <person name="Nusbaum C."/>
            <person name="Birren B."/>
        </authorList>
    </citation>
    <scope>NUCLEOTIDE SEQUENCE</scope>
    <source>
        <strain evidence="3">ATCC 64411</strain>
    </source>
</reference>
<dbReference type="eggNOG" id="ENOG502S40Z">
    <property type="taxonomic scope" value="Eukaryota"/>
</dbReference>
<feature type="compositionally biased region" description="Basic and acidic residues" evidence="1">
    <location>
        <begin position="121"/>
        <end position="133"/>
    </location>
</feature>
<proteinExistence type="predicted"/>
<feature type="compositionally biased region" description="Gly residues" evidence="1">
    <location>
        <begin position="139"/>
        <end position="150"/>
    </location>
</feature>
<reference evidence="3" key="2">
    <citation type="submission" date="2010-05" db="EMBL/GenBank/DDBJ databases">
        <title>The Genome Sequence of Magnaporthe poae strain ATCC 64411.</title>
        <authorList>
            <consortium name="The Broad Institute Genome Sequencing Platform"/>
            <consortium name="Broad Institute Genome Sequencing Center for Infectious Disease"/>
            <person name="Ma L.-J."/>
            <person name="Dead R."/>
            <person name="Young S."/>
            <person name="Zeng Q."/>
            <person name="Koehrsen M."/>
            <person name="Alvarado L."/>
            <person name="Berlin A."/>
            <person name="Chapman S.B."/>
            <person name="Chen Z."/>
            <person name="Freedman E."/>
            <person name="Gellesch M."/>
            <person name="Goldberg J."/>
            <person name="Griggs A."/>
            <person name="Gujja S."/>
            <person name="Heilman E.R."/>
            <person name="Heiman D."/>
            <person name="Hepburn T."/>
            <person name="Howarth C."/>
            <person name="Jen D."/>
            <person name="Larson L."/>
            <person name="Mehta T."/>
            <person name="Neiman D."/>
            <person name="Pearson M."/>
            <person name="Roberts A."/>
            <person name="Saif S."/>
            <person name="Shea T."/>
            <person name="Shenoy N."/>
            <person name="Sisk P."/>
            <person name="Stolte C."/>
            <person name="Sykes S."/>
            <person name="Walk T."/>
            <person name="White J."/>
            <person name="Yandava C."/>
            <person name="Haas B."/>
            <person name="Nusbaum C."/>
            <person name="Birren B."/>
        </authorList>
    </citation>
    <scope>NUCLEOTIDE SEQUENCE</scope>
    <source>
        <strain evidence="3">ATCC 64411</strain>
    </source>
</reference>
<dbReference type="EMBL" id="ADBL01000765">
    <property type="status" value="NOT_ANNOTATED_CDS"/>
    <property type="molecule type" value="Genomic_DNA"/>
</dbReference>
<feature type="region of interest" description="Disordered" evidence="1">
    <location>
        <begin position="1"/>
        <end position="151"/>
    </location>
</feature>
<dbReference type="EMBL" id="ADBL01000766">
    <property type="status" value="NOT_ANNOTATED_CDS"/>
    <property type="molecule type" value="Genomic_DNA"/>
</dbReference>
<evidence type="ECO:0000256" key="1">
    <source>
        <dbReference type="SAM" id="MobiDB-lite"/>
    </source>
</evidence>
<protein>
    <submittedName>
        <fullName evidence="3 4">Uncharacterized protein</fullName>
    </submittedName>
</protein>
<accession>A0A0C4DT86</accession>
<evidence type="ECO:0000256" key="2">
    <source>
        <dbReference type="SAM" id="Phobius"/>
    </source>
</evidence>
<dbReference type="OrthoDB" id="5419542at2759"/>
<dbReference type="STRING" id="644358.A0A0C4DT86"/>
<dbReference type="VEuPathDB" id="FungiDB:MAPG_03146"/>
<evidence type="ECO:0000313" key="3">
    <source>
        <dbReference type="EMBL" id="KLU84101.1"/>
    </source>
</evidence>
<feature type="compositionally biased region" description="Basic residues" evidence="1">
    <location>
        <begin position="38"/>
        <end position="50"/>
    </location>
</feature>
<keyword evidence="5" id="KW-1185">Reference proteome</keyword>
<keyword evidence="2" id="KW-0812">Transmembrane</keyword>
<organism evidence="4 5">
    <name type="scientific">Magnaporthiopsis poae (strain ATCC 64411 / 73-15)</name>
    <name type="common">Kentucky bluegrass fungus</name>
    <name type="synonym">Magnaporthe poae</name>
    <dbReference type="NCBI Taxonomy" id="644358"/>
    <lineage>
        <taxon>Eukaryota</taxon>
        <taxon>Fungi</taxon>
        <taxon>Dikarya</taxon>
        <taxon>Ascomycota</taxon>
        <taxon>Pezizomycotina</taxon>
        <taxon>Sordariomycetes</taxon>
        <taxon>Sordariomycetidae</taxon>
        <taxon>Magnaporthales</taxon>
        <taxon>Magnaporthaceae</taxon>
        <taxon>Magnaporthiopsis</taxon>
    </lineage>
</organism>
<keyword evidence="2" id="KW-1133">Transmembrane helix</keyword>
<gene>
    <name evidence="3" type="ORF">MAPG_03146</name>
</gene>
<feature type="region of interest" description="Disordered" evidence="1">
    <location>
        <begin position="252"/>
        <end position="343"/>
    </location>
</feature>
<reference evidence="4" key="4">
    <citation type="journal article" date="2015" name="G3 (Bethesda)">
        <title>Genome sequences of three phytopathogenic species of the Magnaporthaceae family of fungi.</title>
        <authorList>
            <person name="Okagaki L.H."/>
            <person name="Nunes C.C."/>
            <person name="Sailsbery J."/>
            <person name="Clay B."/>
            <person name="Brown D."/>
            <person name="John T."/>
            <person name="Oh Y."/>
            <person name="Young N."/>
            <person name="Fitzgerald M."/>
            <person name="Haas B.J."/>
            <person name="Zeng Q."/>
            <person name="Young S."/>
            <person name="Adiconis X."/>
            <person name="Fan L."/>
            <person name="Levin J.Z."/>
            <person name="Mitchell T.K."/>
            <person name="Okubara P.A."/>
            <person name="Farman M.L."/>
            <person name="Kohn L.M."/>
            <person name="Birren B."/>
            <person name="Ma L.-J."/>
            <person name="Dean R.A."/>
        </authorList>
    </citation>
    <scope>NUCLEOTIDE SEQUENCE</scope>
    <source>
        <strain evidence="4">ATCC 64411 / 73-15</strain>
    </source>
</reference>
<dbReference type="AlphaFoldDB" id="A0A0C4DT86"/>
<reference evidence="5" key="1">
    <citation type="submission" date="2010-05" db="EMBL/GenBank/DDBJ databases">
        <title>The genome sequence of Magnaporthe poae strain ATCC 64411.</title>
        <authorList>
            <person name="Ma L.-J."/>
            <person name="Dead R."/>
            <person name="Young S."/>
            <person name="Zeng Q."/>
            <person name="Koehrsen M."/>
            <person name="Alvarado L."/>
            <person name="Berlin A."/>
            <person name="Chapman S.B."/>
            <person name="Chen Z."/>
            <person name="Freedman E."/>
            <person name="Gellesch M."/>
            <person name="Goldberg J."/>
            <person name="Griggs A."/>
            <person name="Gujja S."/>
            <person name="Heilman E.R."/>
            <person name="Heiman D."/>
            <person name="Hepburn T."/>
            <person name="Howarth C."/>
            <person name="Jen D."/>
            <person name="Larson L."/>
            <person name="Mehta T."/>
            <person name="Neiman D."/>
            <person name="Pearson M."/>
            <person name="Roberts A."/>
            <person name="Saif S."/>
            <person name="Shea T."/>
            <person name="Shenoy N."/>
            <person name="Sisk P."/>
            <person name="Stolte C."/>
            <person name="Sykes S."/>
            <person name="Walk T."/>
            <person name="White J."/>
            <person name="Yandava C."/>
            <person name="Haas B."/>
            <person name="Nusbaum C."/>
            <person name="Birren B."/>
        </authorList>
    </citation>
    <scope>NUCLEOTIDE SEQUENCE [LARGE SCALE GENOMIC DNA]</scope>
    <source>
        <strain evidence="5">ATCC 64411 / 73-15</strain>
    </source>
</reference>
<keyword evidence="2" id="KW-0472">Membrane</keyword>
<sequence length="343" mass="36994">MLGNAVIPDTALRHGAASSQRPKHQTNRSISELSPTRLHNHSHHHHHAHRQQASISKRDDNNVLPNSAPSRPSVDLAIPRSEGVTPNITPIPSRRPSILAASAPEDAPSRPPLPAPFAVPGKEENSSLDREKSLATAAGGAGGTAGGLAGRRGRTDELLADVGAQIDGLGTFDSQRRRIESLQSRIHDGRERIQQLSGRVDAVHERIEGWERADREWQERTRRRLKTVWVVTLVLVLVVLVFLLVIAGHDVPPSQQQPHVADKGESTASAAPPTSEPPDWVRSAIASGRVPTPPGGAGCGGPGEAREHGEDSPPGVRLFKSLSQNGRDSRVEAEKQLRMFDEL</sequence>
<dbReference type="EMBL" id="GL876967">
    <property type="protein sequence ID" value="KLU84101.1"/>
    <property type="molecule type" value="Genomic_DNA"/>
</dbReference>
<dbReference type="Proteomes" id="UP000011715">
    <property type="component" value="Unassembled WGS sequence"/>
</dbReference>
<dbReference type="EnsemblFungi" id="MAPG_03146T0">
    <property type="protein sequence ID" value="MAPG_03146T0"/>
    <property type="gene ID" value="MAPG_03146"/>
</dbReference>
<reference evidence="4" key="5">
    <citation type="submission" date="2015-06" db="UniProtKB">
        <authorList>
            <consortium name="EnsemblFungi"/>
        </authorList>
    </citation>
    <scope>IDENTIFICATION</scope>
    <source>
        <strain evidence="4">ATCC 64411</strain>
    </source>
</reference>
<evidence type="ECO:0000313" key="4">
    <source>
        <dbReference type="EnsemblFungi" id="MAPG_03146T0"/>
    </source>
</evidence>
<feature type="compositionally biased region" description="Basic and acidic residues" evidence="1">
    <location>
        <begin position="327"/>
        <end position="343"/>
    </location>
</feature>